<evidence type="ECO:0000259" key="1">
    <source>
        <dbReference type="Pfam" id="PF09994"/>
    </source>
</evidence>
<sequence>MAIRLTPTPSHPEDFRTVFNGITVNTSKVNVCNAEYDEVIPEDLVNVTIGVFYDGTRNNRKNVNARKEYEKDDSDPTKDKEAAKHYNTWYTFKKSGSYDNEHSNISRMEPAYKKINTEKNIQLSLYIEGIGTENYEGDSTWGSAMGKGVTGVKGKVKKGCKKIAELLARNGVHNINILTIDTYGFSRGAAAARYFIHEIFQRKGANKEVNNGLGLYEYLGAKYTEDFGVLGEELVKNGISLRLGPIVRFVGLYDTVASFGLNHDSDTKELHLDAISKACFTFQLAAADEHRKNFRLTNIKSARKGLERFLPGVHSDIGGGYRHEKDEELTLDYGMSLKKMEDERQKLIAMGWYLPHQIEVNKFWGSLRAKRKNISNRYSYIPMHVMAEYSEKKEVKYDISLITDSYAIVNENKSVKLTEVKERIDHYVNEKKGQFTFDSSEDKVMLKALRNQYFHFSAHYNNSILGVIAPMSPDRDNGVRTRQIQPG</sequence>
<dbReference type="PANTHER" id="PTHR33840">
    <property type="match status" value="1"/>
</dbReference>
<evidence type="ECO:0000313" key="3">
    <source>
        <dbReference type="Proteomes" id="UP000198846"/>
    </source>
</evidence>
<dbReference type="PANTHER" id="PTHR33840:SF1">
    <property type="entry name" value="TLE1 PHOSPHOLIPASE DOMAIN-CONTAINING PROTEIN"/>
    <property type="match status" value="1"/>
</dbReference>
<evidence type="ECO:0000313" key="2">
    <source>
        <dbReference type="EMBL" id="SDZ99956.1"/>
    </source>
</evidence>
<dbReference type="AlphaFoldDB" id="A0A1H3XKT6"/>
<gene>
    <name evidence="2" type="ORF">SAMN04487990_10566</name>
</gene>
<name>A0A1H3XKT6_BIZPA</name>
<dbReference type="GO" id="GO:0016787">
    <property type="term" value="F:hydrolase activity"/>
    <property type="evidence" value="ECO:0007669"/>
    <property type="project" value="UniProtKB-KW"/>
</dbReference>
<organism evidence="2 3">
    <name type="scientific">Bizionia paragorgiae</name>
    <dbReference type="NCBI Taxonomy" id="283786"/>
    <lineage>
        <taxon>Bacteria</taxon>
        <taxon>Pseudomonadati</taxon>
        <taxon>Bacteroidota</taxon>
        <taxon>Flavobacteriia</taxon>
        <taxon>Flavobacteriales</taxon>
        <taxon>Flavobacteriaceae</taxon>
        <taxon>Bizionia</taxon>
    </lineage>
</organism>
<protein>
    <submittedName>
        <fullName evidence="2">Uncharacterized alpha/beta hydrolase domain</fullName>
    </submittedName>
</protein>
<proteinExistence type="predicted"/>
<dbReference type="InterPro" id="IPR018712">
    <property type="entry name" value="Tle1-like_cat"/>
</dbReference>
<dbReference type="Pfam" id="PF09994">
    <property type="entry name" value="T6SS_Tle1-like_cat"/>
    <property type="match status" value="1"/>
</dbReference>
<keyword evidence="3" id="KW-1185">Reference proteome</keyword>
<dbReference type="RefSeq" id="WP_092133027.1">
    <property type="nucleotide sequence ID" value="NZ_FNQK01000005.1"/>
</dbReference>
<dbReference type="Proteomes" id="UP000198846">
    <property type="component" value="Unassembled WGS sequence"/>
</dbReference>
<feature type="domain" description="T6SS Phospholipase effector Tle1-like catalytic" evidence="1">
    <location>
        <begin position="88"/>
        <end position="328"/>
    </location>
</feature>
<dbReference type="STRING" id="283786.SAMN04487990_10566"/>
<accession>A0A1H3XKT6</accession>
<reference evidence="2 3" key="1">
    <citation type="submission" date="2016-10" db="EMBL/GenBank/DDBJ databases">
        <authorList>
            <person name="de Groot N.N."/>
        </authorList>
    </citation>
    <scope>NUCLEOTIDE SEQUENCE [LARGE SCALE GENOMIC DNA]</scope>
    <source>
        <strain evidence="2 3">DSM 23842</strain>
    </source>
</reference>
<dbReference type="OrthoDB" id="4378831at2"/>
<keyword evidence="2" id="KW-0378">Hydrolase</keyword>
<dbReference type="EMBL" id="FNQK01000005">
    <property type="protein sequence ID" value="SDZ99956.1"/>
    <property type="molecule type" value="Genomic_DNA"/>
</dbReference>